<dbReference type="PANTHER" id="PTHR47481">
    <property type="match status" value="1"/>
</dbReference>
<evidence type="ECO:0000313" key="2">
    <source>
        <dbReference type="WBParaSite" id="TMUE_3000011819.1"/>
    </source>
</evidence>
<organism evidence="1 2">
    <name type="scientific">Trichuris muris</name>
    <name type="common">Mouse whipworm</name>
    <dbReference type="NCBI Taxonomy" id="70415"/>
    <lineage>
        <taxon>Eukaryota</taxon>
        <taxon>Metazoa</taxon>
        <taxon>Ecdysozoa</taxon>
        <taxon>Nematoda</taxon>
        <taxon>Enoplea</taxon>
        <taxon>Dorylaimia</taxon>
        <taxon>Trichinellida</taxon>
        <taxon>Trichuridae</taxon>
        <taxon>Trichuris</taxon>
    </lineage>
</organism>
<dbReference type="Proteomes" id="UP000046395">
    <property type="component" value="Unassembled WGS sequence"/>
</dbReference>
<reference evidence="2" key="1">
    <citation type="submission" date="2019-12" db="UniProtKB">
        <authorList>
            <consortium name="WormBaseParasite"/>
        </authorList>
    </citation>
    <scope>IDENTIFICATION</scope>
</reference>
<evidence type="ECO:0000313" key="1">
    <source>
        <dbReference type="Proteomes" id="UP000046395"/>
    </source>
</evidence>
<dbReference type="PANTHER" id="PTHR47481:SF30">
    <property type="entry name" value="CCHC-TYPE DOMAIN-CONTAINING PROTEIN"/>
    <property type="match status" value="1"/>
</dbReference>
<name>A0A5S6QXI0_TRIMR</name>
<proteinExistence type="predicted"/>
<protein>
    <submittedName>
        <fullName evidence="2">Retrotransposon gag domain-containing protein</fullName>
    </submittedName>
</protein>
<accession>A0A5S6QXI0</accession>
<sequence length="224" mass="25459">MRTMKKLKNEEAIVITKADKGNVLVIMYGESYNNEVENLLHPDTYIKLRKDPTENTTVHPVEELKDAKDPGKVHLHEARQSKAFAKISLAIGDEQQQHVQHLSSPKDVWEELERLFAPRDSKLRILQLRRQLYAEKLENCASVDAYLGRMNRIVSELVSIGDRIDDGDVAMTILCGLPKKWDVVVSSMCNLPESELSCATVKCRLLAEWQRRIDSDVSSVEADC</sequence>
<dbReference type="Pfam" id="PF14223">
    <property type="entry name" value="Retrotran_gag_2"/>
    <property type="match status" value="1"/>
</dbReference>
<dbReference type="AlphaFoldDB" id="A0A5S6QXI0"/>
<keyword evidence="1" id="KW-1185">Reference proteome</keyword>
<dbReference type="WBParaSite" id="TMUE_3000011819.1">
    <property type="protein sequence ID" value="TMUE_3000011819.1"/>
    <property type="gene ID" value="WBGene00301404"/>
</dbReference>